<name>A0A1K1NSM9_RUMFL</name>
<evidence type="ECO:0000256" key="3">
    <source>
        <dbReference type="ARBA" id="ARBA00022630"/>
    </source>
</evidence>
<keyword evidence="11" id="KW-0511">Multifunctional enzyme</keyword>
<dbReference type="PANTHER" id="PTHR22749:SF6">
    <property type="entry name" value="RIBOFLAVIN KINASE"/>
    <property type="match status" value="1"/>
</dbReference>
<dbReference type="EMBL" id="FPIP01000005">
    <property type="protein sequence ID" value="SFW38327.1"/>
    <property type="molecule type" value="Genomic_DNA"/>
</dbReference>
<dbReference type="Proteomes" id="UP000183461">
    <property type="component" value="Unassembled WGS sequence"/>
</dbReference>
<dbReference type="InterPro" id="IPR002606">
    <property type="entry name" value="Riboflavin_kinase_bac"/>
</dbReference>
<dbReference type="InterPro" id="IPR014729">
    <property type="entry name" value="Rossmann-like_a/b/a_fold"/>
</dbReference>
<protein>
    <recommendedName>
        <fullName evidence="14">Riboflavin biosynthesis protein</fullName>
    </recommendedName>
    <domain>
        <recommendedName>
            <fullName evidence="14">Riboflavin kinase</fullName>
            <ecNumber evidence="14">2.7.1.26</ecNumber>
        </recommendedName>
        <alternativeName>
            <fullName evidence="14">Flavokinase</fullName>
        </alternativeName>
    </domain>
    <domain>
        <recommendedName>
            <fullName evidence="14">FMN adenylyltransferase</fullName>
            <ecNumber evidence="14">2.7.7.2</ecNumber>
        </recommendedName>
        <alternativeName>
            <fullName evidence="14">FAD pyrophosphorylase</fullName>
        </alternativeName>
        <alternativeName>
            <fullName evidence="14">FAD synthase</fullName>
        </alternativeName>
    </domain>
</protein>
<dbReference type="Pfam" id="PF01687">
    <property type="entry name" value="Flavokinase"/>
    <property type="match status" value="1"/>
</dbReference>
<comment type="similarity">
    <text evidence="14">Belongs to the ribF family.</text>
</comment>
<keyword evidence="9 14" id="KW-0274">FAD</keyword>
<comment type="pathway">
    <text evidence="2 14">Cofactor biosynthesis; FMN biosynthesis; FMN from riboflavin (ATP route): step 1/1.</text>
</comment>
<dbReference type="InterPro" id="IPR023465">
    <property type="entry name" value="Riboflavin_kinase_dom_sf"/>
</dbReference>
<evidence type="ECO:0000256" key="6">
    <source>
        <dbReference type="ARBA" id="ARBA00022695"/>
    </source>
</evidence>
<dbReference type="SUPFAM" id="SSF82114">
    <property type="entry name" value="Riboflavin kinase-like"/>
    <property type="match status" value="1"/>
</dbReference>
<dbReference type="InterPro" id="IPR015865">
    <property type="entry name" value="Riboflavin_kinase_bac/euk"/>
</dbReference>
<keyword evidence="3 14" id="KW-0285">Flavoprotein</keyword>
<dbReference type="GO" id="GO:0009231">
    <property type="term" value="P:riboflavin biosynthetic process"/>
    <property type="evidence" value="ECO:0007669"/>
    <property type="project" value="InterPro"/>
</dbReference>
<feature type="domain" description="Riboflavin kinase" evidence="15">
    <location>
        <begin position="168"/>
        <end position="292"/>
    </location>
</feature>
<evidence type="ECO:0000256" key="9">
    <source>
        <dbReference type="ARBA" id="ARBA00022827"/>
    </source>
</evidence>
<evidence type="ECO:0000256" key="14">
    <source>
        <dbReference type="PIRNR" id="PIRNR004491"/>
    </source>
</evidence>
<evidence type="ECO:0000256" key="7">
    <source>
        <dbReference type="ARBA" id="ARBA00022741"/>
    </source>
</evidence>
<keyword evidence="10 14" id="KW-0067">ATP-binding</keyword>
<comment type="catalytic activity">
    <reaction evidence="13 14">
        <text>FMN + ATP + H(+) = FAD + diphosphate</text>
        <dbReference type="Rhea" id="RHEA:17237"/>
        <dbReference type="ChEBI" id="CHEBI:15378"/>
        <dbReference type="ChEBI" id="CHEBI:30616"/>
        <dbReference type="ChEBI" id="CHEBI:33019"/>
        <dbReference type="ChEBI" id="CHEBI:57692"/>
        <dbReference type="ChEBI" id="CHEBI:58210"/>
        <dbReference type="EC" id="2.7.7.2"/>
    </reaction>
</comment>
<evidence type="ECO:0000256" key="13">
    <source>
        <dbReference type="ARBA" id="ARBA00049494"/>
    </source>
</evidence>
<dbReference type="UniPathway" id="UPA00276">
    <property type="reaction ID" value="UER00406"/>
</dbReference>
<organism evidence="16 17">
    <name type="scientific">Ruminococcus flavefaciens</name>
    <dbReference type="NCBI Taxonomy" id="1265"/>
    <lineage>
        <taxon>Bacteria</taxon>
        <taxon>Bacillati</taxon>
        <taxon>Bacillota</taxon>
        <taxon>Clostridia</taxon>
        <taxon>Eubacteriales</taxon>
        <taxon>Oscillospiraceae</taxon>
        <taxon>Ruminococcus</taxon>
    </lineage>
</organism>
<evidence type="ECO:0000256" key="11">
    <source>
        <dbReference type="ARBA" id="ARBA00023268"/>
    </source>
</evidence>
<dbReference type="GO" id="GO:0003919">
    <property type="term" value="F:FMN adenylyltransferase activity"/>
    <property type="evidence" value="ECO:0007669"/>
    <property type="project" value="UniProtKB-UniRule"/>
</dbReference>
<dbReference type="NCBIfam" id="TIGR00083">
    <property type="entry name" value="ribF"/>
    <property type="match status" value="1"/>
</dbReference>
<dbReference type="Gene3D" id="2.40.30.30">
    <property type="entry name" value="Riboflavin kinase-like"/>
    <property type="match status" value="1"/>
</dbReference>
<sequence length="292" mass="31249">MDNKRTAVALGLFDGVHLGHRAVLGAACAQKKQGLIPCAFTFPPESTAKKGAAGYIYSESEKSLLLCSDCGVERVVSPRFEDICGMDGDSFAGEILRGEMNAAFVCCGRDFRFGRGASCGTDELRSFGERYGFTVQTVDDVFCDGERVSSTAVRQLLTEGELDRANAMLGKNYIIAKEVARGAQLGRTIGFPTANQLFGEGQLVPKYGVYASKAHVNGKAYPSITDIGMKPTVKYGGAPLAETYIHGFSGDLYGSPLTVELCGFIRPEMKFGSLDELKGQINADIASAMNIL</sequence>
<keyword evidence="5 14" id="KW-0808">Transferase</keyword>
<evidence type="ECO:0000256" key="12">
    <source>
        <dbReference type="ARBA" id="ARBA00047880"/>
    </source>
</evidence>
<dbReference type="RefSeq" id="WP_072300461.1">
    <property type="nucleotide sequence ID" value="NZ_FPIP01000005.1"/>
</dbReference>
<dbReference type="UniPathway" id="UPA00277">
    <property type="reaction ID" value="UER00407"/>
</dbReference>
<dbReference type="GO" id="GO:0006747">
    <property type="term" value="P:FAD biosynthetic process"/>
    <property type="evidence" value="ECO:0007669"/>
    <property type="project" value="UniProtKB-UniRule"/>
</dbReference>
<dbReference type="EC" id="2.7.1.26" evidence="14"/>
<proteinExistence type="inferred from homology"/>
<comment type="catalytic activity">
    <reaction evidence="12 14">
        <text>riboflavin + ATP = FMN + ADP + H(+)</text>
        <dbReference type="Rhea" id="RHEA:14357"/>
        <dbReference type="ChEBI" id="CHEBI:15378"/>
        <dbReference type="ChEBI" id="CHEBI:30616"/>
        <dbReference type="ChEBI" id="CHEBI:57986"/>
        <dbReference type="ChEBI" id="CHEBI:58210"/>
        <dbReference type="ChEBI" id="CHEBI:456216"/>
        <dbReference type="EC" id="2.7.1.26"/>
    </reaction>
</comment>
<evidence type="ECO:0000256" key="5">
    <source>
        <dbReference type="ARBA" id="ARBA00022679"/>
    </source>
</evidence>
<evidence type="ECO:0000256" key="2">
    <source>
        <dbReference type="ARBA" id="ARBA00005201"/>
    </source>
</evidence>
<dbReference type="InterPro" id="IPR023468">
    <property type="entry name" value="Riboflavin_kinase"/>
</dbReference>
<dbReference type="InterPro" id="IPR015864">
    <property type="entry name" value="FAD_synthase"/>
</dbReference>
<dbReference type="SMART" id="SM00904">
    <property type="entry name" value="Flavokinase"/>
    <property type="match status" value="1"/>
</dbReference>
<dbReference type="GO" id="GO:0005524">
    <property type="term" value="F:ATP binding"/>
    <property type="evidence" value="ECO:0007669"/>
    <property type="project" value="UniProtKB-UniRule"/>
</dbReference>
<keyword evidence="4 14" id="KW-0288">FMN</keyword>
<dbReference type="GO" id="GO:0009398">
    <property type="term" value="P:FMN biosynthetic process"/>
    <property type="evidence" value="ECO:0007669"/>
    <property type="project" value="UniProtKB-UniRule"/>
</dbReference>
<keyword evidence="8 14" id="KW-0418">Kinase</keyword>
<evidence type="ECO:0000259" key="15">
    <source>
        <dbReference type="SMART" id="SM00904"/>
    </source>
</evidence>
<dbReference type="AlphaFoldDB" id="A0A1K1NSM9"/>
<evidence type="ECO:0000313" key="16">
    <source>
        <dbReference type="EMBL" id="SFW38327.1"/>
    </source>
</evidence>
<dbReference type="EC" id="2.7.7.2" evidence="14"/>
<evidence type="ECO:0000256" key="4">
    <source>
        <dbReference type="ARBA" id="ARBA00022643"/>
    </source>
</evidence>
<dbReference type="SUPFAM" id="SSF52374">
    <property type="entry name" value="Nucleotidylyl transferase"/>
    <property type="match status" value="1"/>
</dbReference>
<evidence type="ECO:0000256" key="8">
    <source>
        <dbReference type="ARBA" id="ARBA00022777"/>
    </source>
</evidence>
<dbReference type="PANTHER" id="PTHR22749">
    <property type="entry name" value="RIBOFLAVIN KINASE/FMN ADENYLYLTRANSFERASE"/>
    <property type="match status" value="1"/>
</dbReference>
<dbReference type="GO" id="GO:0008531">
    <property type="term" value="F:riboflavin kinase activity"/>
    <property type="evidence" value="ECO:0007669"/>
    <property type="project" value="UniProtKB-UniRule"/>
</dbReference>
<gene>
    <name evidence="16" type="ORF">SAMN02910280_2233</name>
</gene>
<dbReference type="Gene3D" id="3.40.50.620">
    <property type="entry name" value="HUPs"/>
    <property type="match status" value="1"/>
</dbReference>
<dbReference type="Pfam" id="PF06574">
    <property type="entry name" value="FAD_syn"/>
    <property type="match status" value="1"/>
</dbReference>
<reference evidence="16 17" key="1">
    <citation type="submission" date="2016-11" db="EMBL/GenBank/DDBJ databases">
        <authorList>
            <person name="Jaros S."/>
            <person name="Januszkiewicz K."/>
            <person name="Wedrychowicz H."/>
        </authorList>
    </citation>
    <scope>NUCLEOTIDE SEQUENCE [LARGE SCALE GENOMIC DNA]</scope>
    <source>
        <strain evidence="16 17">YL228</strain>
    </source>
</reference>
<accession>A0A1K1NSM9</accession>
<evidence type="ECO:0000313" key="17">
    <source>
        <dbReference type="Proteomes" id="UP000183461"/>
    </source>
</evidence>
<evidence type="ECO:0000256" key="1">
    <source>
        <dbReference type="ARBA" id="ARBA00004726"/>
    </source>
</evidence>
<dbReference type="CDD" id="cd02064">
    <property type="entry name" value="FAD_synthetase_N"/>
    <property type="match status" value="1"/>
</dbReference>
<keyword evidence="6 14" id="KW-0548">Nucleotidyltransferase</keyword>
<dbReference type="PIRSF" id="PIRSF004491">
    <property type="entry name" value="FAD_Synth"/>
    <property type="match status" value="1"/>
</dbReference>
<keyword evidence="7 14" id="KW-0547">Nucleotide-binding</keyword>
<comment type="pathway">
    <text evidence="1 14">Cofactor biosynthesis; FAD biosynthesis; FAD from FMN: step 1/1.</text>
</comment>
<evidence type="ECO:0000256" key="10">
    <source>
        <dbReference type="ARBA" id="ARBA00022840"/>
    </source>
</evidence>